<evidence type="ECO:0000313" key="1">
    <source>
        <dbReference type="EMBL" id="ABJ06396.1"/>
    </source>
</evidence>
<organism evidence="1">
    <name type="scientific">Rhodopseudomonas palustris (strain BisA53)</name>
    <dbReference type="NCBI Taxonomy" id="316055"/>
    <lineage>
        <taxon>Bacteria</taxon>
        <taxon>Pseudomonadati</taxon>
        <taxon>Pseudomonadota</taxon>
        <taxon>Alphaproteobacteria</taxon>
        <taxon>Hyphomicrobiales</taxon>
        <taxon>Nitrobacteraceae</taxon>
        <taxon>Rhodopseudomonas</taxon>
    </lineage>
</organism>
<reference evidence="1" key="1">
    <citation type="submission" date="2006-09" db="EMBL/GenBank/DDBJ databases">
        <title>Complete sequence of Rhodopseudomonas palustris BisA53.</title>
        <authorList>
            <consortium name="US DOE Joint Genome Institute"/>
            <person name="Copeland A."/>
            <person name="Lucas S."/>
            <person name="Lapidus A."/>
            <person name="Barry K."/>
            <person name="Detter J.C."/>
            <person name="Glavina del Rio T."/>
            <person name="Hammon N."/>
            <person name="Israni S."/>
            <person name="Dalin E."/>
            <person name="Tice H."/>
            <person name="Pitluck S."/>
            <person name="Chain P."/>
            <person name="Malfatti S."/>
            <person name="Shin M."/>
            <person name="Vergez L."/>
            <person name="Schmutz J."/>
            <person name="Larimer F."/>
            <person name="Land M."/>
            <person name="Hauser L."/>
            <person name="Pelletier D.A."/>
            <person name="Kyrpides N."/>
            <person name="Kim E."/>
            <person name="Harwood C.S."/>
            <person name="Oda Y."/>
            <person name="Richardson P."/>
        </authorList>
    </citation>
    <scope>NUCLEOTIDE SEQUENCE [LARGE SCALE GENOMIC DNA]</scope>
    <source>
        <strain evidence="1">BisA53</strain>
    </source>
</reference>
<dbReference type="STRING" id="316055.RPE_2457"/>
<protein>
    <submittedName>
        <fullName evidence="1">Uncharacterized protein</fullName>
    </submittedName>
</protein>
<proteinExistence type="predicted"/>
<gene>
    <name evidence="1" type="ordered locus">RPE_2457</name>
</gene>
<dbReference type="EMBL" id="CP000463">
    <property type="protein sequence ID" value="ABJ06396.1"/>
    <property type="molecule type" value="Genomic_DNA"/>
</dbReference>
<sequence length="87" mass="9763">MNNIIAFPARSGSSVEIQESQLAEREVTTVKSQCAIDFGDLLKLPLDQWATKLDDIQHQLRTLNDPRTRTLEKGVENIPAPSLNVEF</sequence>
<dbReference type="HOGENOM" id="CLU_2481261_0_0_5"/>
<dbReference type="AlphaFoldDB" id="Q07NT8"/>
<dbReference type="KEGG" id="rpe:RPE_2457"/>
<accession>Q07NT8</accession>
<name>Q07NT8_RHOP5</name>